<dbReference type="PANTHER" id="PTHR11692">
    <property type="entry name" value="BIFUNCTIONAL PURINE BIOSYNTHESIS PROTEIN PURH"/>
    <property type="match status" value="1"/>
</dbReference>
<keyword evidence="7 10" id="KW-0511">Multifunctional enzyme</keyword>
<dbReference type="Proteomes" id="UP000242520">
    <property type="component" value="Unassembled WGS sequence"/>
</dbReference>
<evidence type="ECO:0000256" key="5">
    <source>
        <dbReference type="ARBA" id="ARBA00022755"/>
    </source>
</evidence>
<dbReference type="GO" id="GO:0006189">
    <property type="term" value="P:'de novo' IMP biosynthetic process"/>
    <property type="evidence" value="ECO:0007669"/>
    <property type="project" value="UniProtKB-UniRule"/>
</dbReference>
<keyword evidence="5 10" id="KW-0658">Purine biosynthesis</keyword>
<keyword evidence="6 10" id="KW-0378">Hydrolase</keyword>
<comment type="catalytic activity">
    <reaction evidence="9 10">
        <text>IMP + H2O = 5-formamido-1-(5-phospho-D-ribosyl)imidazole-4-carboxamide</text>
        <dbReference type="Rhea" id="RHEA:18445"/>
        <dbReference type="ChEBI" id="CHEBI:15377"/>
        <dbReference type="ChEBI" id="CHEBI:58053"/>
        <dbReference type="ChEBI" id="CHEBI:58467"/>
        <dbReference type="EC" id="3.5.4.10"/>
    </reaction>
</comment>
<dbReference type="InterPro" id="IPR002695">
    <property type="entry name" value="PurH-like"/>
</dbReference>
<name>A0A1M5SS07_9FIRM</name>
<comment type="domain">
    <text evidence="10">The IMP cyclohydrolase activity resides in the N-terminal region.</text>
</comment>
<dbReference type="InterPro" id="IPR036914">
    <property type="entry name" value="MGS-like_dom_sf"/>
</dbReference>
<dbReference type="NCBIfam" id="TIGR00355">
    <property type="entry name" value="purH"/>
    <property type="match status" value="1"/>
</dbReference>
<dbReference type="Pfam" id="PF02142">
    <property type="entry name" value="MGS"/>
    <property type="match status" value="1"/>
</dbReference>
<dbReference type="EC" id="3.5.4.10" evidence="10"/>
<keyword evidence="13" id="KW-1185">Reference proteome</keyword>
<dbReference type="SMART" id="SM00798">
    <property type="entry name" value="AICARFT_IMPCHas"/>
    <property type="match status" value="1"/>
</dbReference>
<dbReference type="GO" id="GO:0003937">
    <property type="term" value="F:IMP cyclohydrolase activity"/>
    <property type="evidence" value="ECO:0007669"/>
    <property type="project" value="UniProtKB-UniRule"/>
</dbReference>
<comment type="similarity">
    <text evidence="3 10">Belongs to the PurH family.</text>
</comment>
<evidence type="ECO:0000256" key="3">
    <source>
        <dbReference type="ARBA" id="ARBA00007667"/>
    </source>
</evidence>
<proteinExistence type="inferred from homology"/>
<dbReference type="AlphaFoldDB" id="A0A1M5SS07"/>
<dbReference type="Pfam" id="PF01808">
    <property type="entry name" value="AICARFT_IMPCHas"/>
    <property type="match status" value="1"/>
</dbReference>
<evidence type="ECO:0000313" key="12">
    <source>
        <dbReference type="EMBL" id="SHH41321.1"/>
    </source>
</evidence>
<feature type="domain" description="MGS-like" evidence="11">
    <location>
        <begin position="1"/>
        <end position="144"/>
    </location>
</feature>
<reference evidence="13" key="1">
    <citation type="submission" date="2016-11" db="EMBL/GenBank/DDBJ databases">
        <authorList>
            <person name="Varghese N."/>
            <person name="Submissions S."/>
        </authorList>
    </citation>
    <scope>NUCLEOTIDE SEQUENCE [LARGE SCALE GENOMIC DNA]</scope>
    <source>
        <strain evidence="13">DSM 15285</strain>
    </source>
</reference>
<dbReference type="SUPFAM" id="SSF53927">
    <property type="entry name" value="Cytidine deaminase-like"/>
    <property type="match status" value="1"/>
</dbReference>
<evidence type="ECO:0000256" key="6">
    <source>
        <dbReference type="ARBA" id="ARBA00022801"/>
    </source>
</evidence>
<evidence type="ECO:0000259" key="11">
    <source>
        <dbReference type="PROSITE" id="PS51855"/>
    </source>
</evidence>
<evidence type="ECO:0000256" key="4">
    <source>
        <dbReference type="ARBA" id="ARBA00022679"/>
    </source>
</evidence>
<dbReference type="InterPro" id="IPR011607">
    <property type="entry name" value="MGS-like_dom"/>
</dbReference>
<comment type="catalytic activity">
    <reaction evidence="8 10">
        <text>(6R)-10-formyltetrahydrofolate + 5-amino-1-(5-phospho-beta-D-ribosyl)imidazole-4-carboxamide = 5-formamido-1-(5-phospho-D-ribosyl)imidazole-4-carboxamide + (6S)-5,6,7,8-tetrahydrofolate</text>
        <dbReference type="Rhea" id="RHEA:22192"/>
        <dbReference type="ChEBI" id="CHEBI:57453"/>
        <dbReference type="ChEBI" id="CHEBI:58467"/>
        <dbReference type="ChEBI" id="CHEBI:58475"/>
        <dbReference type="ChEBI" id="CHEBI:195366"/>
        <dbReference type="EC" id="2.1.2.3"/>
    </reaction>
</comment>
<dbReference type="InterPro" id="IPR016193">
    <property type="entry name" value="Cytidine_deaminase-like"/>
</dbReference>
<sequence length="510" mass="57697">MSKRALISVTNKEGIVDFAKELINIGYEIISTGNTYRILKESGVNVLRVDEVTNFPEILDGRVKTLNPYIHGGILFKRDKEEHIKTISEHNINSIDIVVVNLYDFEGALKENRDHEEIIENIDIGGPTLIRAASKNYKDVVVVVDPSDYNKIIEKLKNNSLSNQDRLDLAFKAFSVTARYDSLISNYFAYLLGEKYPKYLNLTFEKESELRYGENPHQHACFYKESFVKKSILDFDKLNGKELSFNNINDLFACLDMLKEFKHEHKVVSVAVKHTNPCGVGMGENAYEAFKKCYEADAVSIFGGIVGINSTVDEQTANFLSKIFLEIVVAYDYTVKALEILKQKKNLRILKISNLDTSNRGYDFKYLDGKILVQDENDKLYDKLEVVTKVKPSENEIEDMKFGLKVVKHMKSNGIAIVKNGRTLALGPGQTSRIWALKNALYNNREKDFKGAILASDAFFPFDDCVRLAAEYGIKAIVQPGGSIRDEDSIKACDELGIAMAFTGIRHFKH</sequence>
<accession>A0A1M5SS07</accession>
<evidence type="ECO:0000256" key="9">
    <source>
        <dbReference type="ARBA" id="ARBA00050687"/>
    </source>
</evidence>
<evidence type="ECO:0000256" key="8">
    <source>
        <dbReference type="ARBA" id="ARBA00050488"/>
    </source>
</evidence>
<dbReference type="PROSITE" id="PS51855">
    <property type="entry name" value="MGS"/>
    <property type="match status" value="1"/>
</dbReference>
<dbReference type="HAMAP" id="MF_00139">
    <property type="entry name" value="PurH"/>
    <property type="match status" value="1"/>
</dbReference>
<gene>
    <name evidence="10" type="primary">purH</name>
    <name evidence="12" type="ORF">SAMN02744040_01887</name>
</gene>
<dbReference type="GO" id="GO:0005829">
    <property type="term" value="C:cytosol"/>
    <property type="evidence" value="ECO:0007669"/>
    <property type="project" value="TreeGrafter"/>
</dbReference>
<evidence type="ECO:0000256" key="7">
    <source>
        <dbReference type="ARBA" id="ARBA00023268"/>
    </source>
</evidence>
<dbReference type="CDD" id="cd01421">
    <property type="entry name" value="IMPCH"/>
    <property type="match status" value="1"/>
</dbReference>
<dbReference type="NCBIfam" id="NF002049">
    <property type="entry name" value="PRK00881.1"/>
    <property type="match status" value="1"/>
</dbReference>
<comment type="pathway">
    <text evidence="1 10">Purine metabolism; IMP biosynthesis via de novo pathway; IMP from 5-formamido-1-(5-phospho-D-ribosyl)imidazole-4-carboxamide: step 1/1.</text>
</comment>
<evidence type="ECO:0000256" key="2">
    <source>
        <dbReference type="ARBA" id="ARBA00004954"/>
    </source>
</evidence>
<keyword evidence="4 10" id="KW-0808">Transferase</keyword>
<organism evidence="12 13">
    <name type="scientific">Tepidibacter thalassicus DSM 15285</name>
    <dbReference type="NCBI Taxonomy" id="1123350"/>
    <lineage>
        <taxon>Bacteria</taxon>
        <taxon>Bacillati</taxon>
        <taxon>Bacillota</taxon>
        <taxon>Clostridia</taxon>
        <taxon>Peptostreptococcales</taxon>
        <taxon>Peptostreptococcaceae</taxon>
        <taxon>Tepidibacter</taxon>
    </lineage>
</organism>
<dbReference type="SUPFAM" id="SSF52335">
    <property type="entry name" value="Methylglyoxal synthase-like"/>
    <property type="match status" value="1"/>
</dbReference>
<dbReference type="PIRSF" id="PIRSF000414">
    <property type="entry name" value="AICARFT_IMPCHas"/>
    <property type="match status" value="1"/>
</dbReference>
<dbReference type="SMART" id="SM00851">
    <property type="entry name" value="MGS"/>
    <property type="match status" value="1"/>
</dbReference>
<dbReference type="Gene3D" id="3.40.140.20">
    <property type="match status" value="2"/>
</dbReference>
<dbReference type="EMBL" id="FQXH01000023">
    <property type="protein sequence ID" value="SHH41321.1"/>
    <property type="molecule type" value="Genomic_DNA"/>
</dbReference>
<dbReference type="FunFam" id="3.40.140.20:FF:000001">
    <property type="entry name" value="Bifunctional purine biosynthesis protein PurH"/>
    <property type="match status" value="1"/>
</dbReference>
<evidence type="ECO:0000256" key="1">
    <source>
        <dbReference type="ARBA" id="ARBA00004844"/>
    </source>
</evidence>
<comment type="pathway">
    <text evidence="2 10">Purine metabolism; IMP biosynthesis via de novo pathway; 5-formamido-1-(5-phospho-D-ribosyl)imidazole-4-carboxamide from 5-amino-1-(5-phospho-D-ribosyl)imidazole-4-carboxamide (10-formyl THF route): step 1/1.</text>
</comment>
<dbReference type="EC" id="2.1.2.3" evidence="10"/>
<evidence type="ECO:0000256" key="10">
    <source>
        <dbReference type="HAMAP-Rule" id="MF_00139"/>
    </source>
</evidence>
<evidence type="ECO:0000313" key="13">
    <source>
        <dbReference type="Proteomes" id="UP000242520"/>
    </source>
</evidence>
<dbReference type="OrthoDB" id="9802065at2"/>
<dbReference type="RefSeq" id="WP_072725849.1">
    <property type="nucleotide sequence ID" value="NZ_FQXH01000023.1"/>
</dbReference>
<dbReference type="FunFam" id="3.40.50.1380:FF:000001">
    <property type="entry name" value="Bifunctional purine biosynthesis protein PurH"/>
    <property type="match status" value="1"/>
</dbReference>
<dbReference type="UniPathway" id="UPA00074">
    <property type="reaction ID" value="UER00133"/>
</dbReference>
<dbReference type="InterPro" id="IPR024051">
    <property type="entry name" value="AICAR_Tfase_dup_dom_sf"/>
</dbReference>
<dbReference type="GO" id="GO:0004643">
    <property type="term" value="F:phosphoribosylaminoimidazolecarboxamide formyltransferase activity"/>
    <property type="evidence" value="ECO:0007669"/>
    <property type="project" value="UniProtKB-UniRule"/>
</dbReference>
<dbReference type="STRING" id="1123350.SAMN02744040_01887"/>
<protein>
    <recommendedName>
        <fullName evidence="10">Bifunctional purine biosynthesis protein PurH</fullName>
    </recommendedName>
    <domain>
        <recommendedName>
            <fullName evidence="10">Phosphoribosylaminoimidazolecarboxamide formyltransferase</fullName>
            <ecNumber evidence="10">2.1.2.3</ecNumber>
        </recommendedName>
        <alternativeName>
            <fullName evidence="10">AICAR transformylase</fullName>
        </alternativeName>
    </domain>
    <domain>
        <recommendedName>
            <fullName evidence="10">IMP cyclohydrolase</fullName>
            <ecNumber evidence="10">3.5.4.10</ecNumber>
        </recommendedName>
        <alternativeName>
            <fullName evidence="10">ATIC</fullName>
        </alternativeName>
        <alternativeName>
            <fullName evidence="10">IMP synthase</fullName>
        </alternativeName>
        <alternativeName>
            <fullName evidence="10">Inosinicase</fullName>
        </alternativeName>
    </domain>
</protein>
<dbReference type="Gene3D" id="3.40.50.1380">
    <property type="entry name" value="Methylglyoxal synthase-like domain"/>
    <property type="match status" value="1"/>
</dbReference>
<dbReference type="PANTHER" id="PTHR11692:SF0">
    <property type="entry name" value="BIFUNCTIONAL PURINE BIOSYNTHESIS PROTEIN ATIC"/>
    <property type="match status" value="1"/>
</dbReference>